<proteinExistence type="predicted"/>
<protein>
    <submittedName>
        <fullName evidence="2">Uncharacterized protein</fullName>
    </submittedName>
</protein>
<keyword evidence="3" id="KW-1185">Reference proteome</keyword>
<name>A0AAJ5ZHX2_9CHLR</name>
<dbReference type="Proteomes" id="UP001321249">
    <property type="component" value="Unassembled WGS sequence"/>
</dbReference>
<evidence type="ECO:0000313" key="4">
    <source>
        <dbReference type="Proteomes" id="UP001321249"/>
    </source>
</evidence>
<sequence length="98" mass="11008">MTLLFWRGRGPTALSPKLRNAVIDRFSLTEKAIDALKMIQKNGRFAGRKVTHIRVFDPSIVSGEVTRYGHLDGLKQSIRFTGRIEQGGTLYLDYAVNA</sequence>
<organism evidence="2 3">
    <name type="scientific">Candidatus Lucifugimonas marina</name>
    <dbReference type="NCBI Taxonomy" id="3038979"/>
    <lineage>
        <taxon>Bacteria</taxon>
        <taxon>Bacillati</taxon>
        <taxon>Chloroflexota</taxon>
        <taxon>Dehalococcoidia</taxon>
        <taxon>SAR202 cluster</taxon>
        <taxon>Candidatus Lucifugimonadales</taxon>
        <taxon>Candidatus Lucifugimonadaceae</taxon>
        <taxon>Candidatus Lucifugimonas</taxon>
    </lineage>
</organism>
<evidence type="ECO:0000313" key="2">
    <source>
        <dbReference type="EMBL" id="WFG40364.1"/>
    </source>
</evidence>
<dbReference type="Proteomes" id="UP001219901">
    <property type="component" value="Chromosome"/>
</dbReference>
<gene>
    <name evidence="1" type="ORF">GKO46_09205</name>
    <name evidence="2" type="ORF">GKO48_12330</name>
</gene>
<reference evidence="3" key="3">
    <citation type="submission" date="2023-06" db="EMBL/GenBank/DDBJ databases">
        <title>Pangenomics reveal diversification of enzyme families and niche specialization in globally abundant SAR202 bacteria.</title>
        <authorList>
            <person name="Saw J.H.W."/>
        </authorList>
    </citation>
    <scope>NUCLEOTIDE SEQUENCE [LARGE SCALE GENOMIC DNA]</scope>
    <source>
        <strain evidence="3">JH1073</strain>
    </source>
</reference>
<evidence type="ECO:0000313" key="3">
    <source>
        <dbReference type="Proteomes" id="UP001219901"/>
    </source>
</evidence>
<dbReference type="EMBL" id="CP046147">
    <property type="protein sequence ID" value="WFG40364.1"/>
    <property type="molecule type" value="Genomic_DNA"/>
</dbReference>
<reference evidence="3 4" key="1">
    <citation type="submission" date="2019-11" db="EMBL/GenBank/DDBJ databases">
        <authorList>
            <person name="Cho J.-C."/>
        </authorList>
    </citation>
    <scope>NUCLEOTIDE SEQUENCE [LARGE SCALE GENOMIC DNA]</scope>
    <source>
        <strain evidence="2 3">JH1073</strain>
        <strain evidence="1 4">JH702</strain>
    </source>
</reference>
<dbReference type="EMBL" id="WMBE01000003">
    <property type="protein sequence ID" value="MDG0867245.1"/>
    <property type="molecule type" value="Genomic_DNA"/>
</dbReference>
<dbReference type="RefSeq" id="WP_342825428.1">
    <property type="nucleotide sequence ID" value="NZ_CP046146.1"/>
</dbReference>
<dbReference type="AlphaFoldDB" id="A0AAJ5ZHX2"/>
<evidence type="ECO:0000313" key="1">
    <source>
        <dbReference type="EMBL" id="MDG0867245.1"/>
    </source>
</evidence>
<accession>A0AAJ5ZHX2</accession>
<reference evidence="2" key="2">
    <citation type="journal article" date="2023" name="Nat. Commun.">
        <title>Cultivation of marine bacteria of the SAR202 clade.</title>
        <authorList>
            <person name="Lim Y."/>
            <person name="Seo J.H."/>
            <person name="Giovannoni S.J."/>
            <person name="Kang I."/>
            <person name="Cho J.C."/>
        </authorList>
    </citation>
    <scope>NUCLEOTIDE SEQUENCE</scope>
    <source>
        <strain evidence="2">JH1073</strain>
    </source>
</reference>